<evidence type="ECO:0000313" key="1">
    <source>
        <dbReference type="EMBL" id="VDO67808.1"/>
    </source>
</evidence>
<evidence type="ECO:0000313" key="3">
    <source>
        <dbReference type="WBParaSite" id="OFLC_0001035601-mRNA-1"/>
    </source>
</evidence>
<sequence>MSFGICKSYYRIMHSTISDGNLLRNTHPLQFYLRNCKCDSCIAEI</sequence>
<protein>
    <submittedName>
        <fullName evidence="3">Yippee domain-containing protein</fullName>
    </submittedName>
</protein>
<reference evidence="3" key="1">
    <citation type="submission" date="2016-06" db="UniProtKB">
        <authorList>
            <consortium name="WormBaseParasite"/>
        </authorList>
    </citation>
    <scope>IDENTIFICATION</scope>
</reference>
<evidence type="ECO:0000313" key="2">
    <source>
        <dbReference type="Proteomes" id="UP000267606"/>
    </source>
</evidence>
<dbReference type="WBParaSite" id="OFLC_0001035601-mRNA-1">
    <property type="protein sequence ID" value="OFLC_0001035601-mRNA-1"/>
    <property type="gene ID" value="OFLC_0001035601"/>
</dbReference>
<dbReference type="EMBL" id="UZAJ01013707">
    <property type="protein sequence ID" value="VDO67808.1"/>
    <property type="molecule type" value="Genomic_DNA"/>
</dbReference>
<gene>
    <name evidence="1" type="ORF">OFLC_LOCUS10352</name>
</gene>
<accession>A0A183HS95</accession>
<name>A0A183HS95_9BILA</name>
<organism evidence="3">
    <name type="scientific">Onchocerca flexuosa</name>
    <dbReference type="NCBI Taxonomy" id="387005"/>
    <lineage>
        <taxon>Eukaryota</taxon>
        <taxon>Metazoa</taxon>
        <taxon>Ecdysozoa</taxon>
        <taxon>Nematoda</taxon>
        <taxon>Chromadorea</taxon>
        <taxon>Rhabditida</taxon>
        <taxon>Spirurina</taxon>
        <taxon>Spiruromorpha</taxon>
        <taxon>Filarioidea</taxon>
        <taxon>Onchocercidae</taxon>
        <taxon>Onchocerca</taxon>
    </lineage>
</organism>
<dbReference type="Proteomes" id="UP000267606">
    <property type="component" value="Unassembled WGS sequence"/>
</dbReference>
<proteinExistence type="predicted"/>
<reference evidence="1 2" key="2">
    <citation type="submission" date="2018-11" db="EMBL/GenBank/DDBJ databases">
        <authorList>
            <consortium name="Pathogen Informatics"/>
        </authorList>
    </citation>
    <scope>NUCLEOTIDE SEQUENCE [LARGE SCALE GENOMIC DNA]</scope>
</reference>
<dbReference type="AlphaFoldDB" id="A0A183HS95"/>
<keyword evidence="2" id="KW-1185">Reference proteome</keyword>